<keyword evidence="10" id="KW-1185">Reference proteome</keyword>
<keyword evidence="5" id="KW-0862">Zinc</keyword>
<organism evidence="9 10">
    <name type="scientific">Rhamnusium bicolor</name>
    <dbReference type="NCBI Taxonomy" id="1586634"/>
    <lineage>
        <taxon>Eukaryota</taxon>
        <taxon>Metazoa</taxon>
        <taxon>Ecdysozoa</taxon>
        <taxon>Arthropoda</taxon>
        <taxon>Hexapoda</taxon>
        <taxon>Insecta</taxon>
        <taxon>Pterygota</taxon>
        <taxon>Neoptera</taxon>
        <taxon>Endopterygota</taxon>
        <taxon>Coleoptera</taxon>
        <taxon>Polyphaga</taxon>
        <taxon>Cucujiformia</taxon>
        <taxon>Chrysomeloidea</taxon>
        <taxon>Cerambycidae</taxon>
        <taxon>Lepturinae</taxon>
        <taxon>Rhagiini</taxon>
        <taxon>Rhamnusium</taxon>
    </lineage>
</organism>
<evidence type="ECO:0000256" key="4">
    <source>
        <dbReference type="ARBA" id="ARBA00022771"/>
    </source>
</evidence>
<dbReference type="PROSITE" id="PS00028">
    <property type="entry name" value="ZINC_FINGER_C2H2_1"/>
    <property type="match status" value="2"/>
</dbReference>
<evidence type="ECO:0000256" key="3">
    <source>
        <dbReference type="ARBA" id="ARBA00022737"/>
    </source>
</evidence>
<keyword evidence="2" id="KW-0479">Metal-binding</keyword>
<dbReference type="PANTHER" id="PTHR23226">
    <property type="entry name" value="ZINC FINGER AND SCAN DOMAIN-CONTAINING"/>
    <property type="match status" value="1"/>
</dbReference>
<dbReference type="PROSITE" id="PS50157">
    <property type="entry name" value="ZINC_FINGER_C2H2_2"/>
    <property type="match status" value="2"/>
</dbReference>
<protein>
    <recommendedName>
        <fullName evidence="8">C2H2-type domain-containing protein</fullName>
    </recommendedName>
</protein>
<dbReference type="AlphaFoldDB" id="A0AAV8WSX3"/>
<comment type="subcellular location">
    <subcellularLocation>
        <location evidence="1">Nucleus</location>
    </subcellularLocation>
</comment>
<name>A0AAV8WSX3_9CUCU</name>
<dbReference type="EMBL" id="JANEYF010005084">
    <property type="protein sequence ID" value="KAJ8929277.1"/>
    <property type="molecule type" value="Genomic_DNA"/>
</dbReference>
<dbReference type="FunFam" id="3.30.160.60:FF:002880">
    <property type="entry name" value="Zinc finger imprinted 3"/>
    <property type="match status" value="1"/>
</dbReference>
<evidence type="ECO:0000256" key="6">
    <source>
        <dbReference type="ARBA" id="ARBA00023242"/>
    </source>
</evidence>
<keyword evidence="4 7" id="KW-0863">Zinc-finger</keyword>
<accession>A0AAV8WSX3</accession>
<evidence type="ECO:0000313" key="10">
    <source>
        <dbReference type="Proteomes" id="UP001162156"/>
    </source>
</evidence>
<dbReference type="FunFam" id="3.30.160.60:FF:001840">
    <property type="entry name" value="Paternally-expressed gene 3 protein"/>
    <property type="match status" value="1"/>
</dbReference>
<keyword evidence="3" id="KW-0677">Repeat</keyword>
<dbReference type="Pfam" id="PF00096">
    <property type="entry name" value="zf-C2H2"/>
    <property type="match status" value="1"/>
</dbReference>
<dbReference type="Proteomes" id="UP001162156">
    <property type="component" value="Unassembled WGS sequence"/>
</dbReference>
<dbReference type="GO" id="GO:0008270">
    <property type="term" value="F:zinc ion binding"/>
    <property type="evidence" value="ECO:0007669"/>
    <property type="project" value="UniProtKB-KW"/>
</dbReference>
<dbReference type="PANTHER" id="PTHR23226:SF416">
    <property type="entry name" value="FI01424P"/>
    <property type="match status" value="1"/>
</dbReference>
<gene>
    <name evidence="9" type="ORF">NQ314_018070</name>
</gene>
<evidence type="ECO:0000256" key="1">
    <source>
        <dbReference type="ARBA" id="ARBA00004123"/>
    </source>
</evidence>
<proteinExistence type="predicted"/>
<reference evidence="9" key="1">
    <citation type="journal article" date="2023" name="Insect Mol. Biol.">
        <title>Genome sequencing provides insights into the evolution of gene families encoding plant cell wall-degrading enzymes in longhorned beetles.</title>
        <authorList>
            <person name="Shin N.R."/>
            <person name="Okamura Y."/>
            <person name="Kirsch R."/>
            <person name="Pauchet Y."/>
        </authorList>
    </citation>
    <scope>NUCLEOTIDE SEQUENCE</scope>
    <source>
        <strain evidence="9">RBIC_L_NR</strain>
    </source>
</reference>
<evidence type="ECO:0000256" key="2">
    <source>
        <dbReference type="ARBA" id="ARBA00022723"/>
    </source>
</evidence>
<sequence>MKFITGVHSDYFRFVGRASLPELTLKYIRQCIQVKNHMCVKCVVKHLQEEMHCGVIEGHILGKDHIGNCDLCGQTFTQFTPMAIHKRLHTGERPYACETCGKTFVSRSTMMSHAKKHV</sequence>
<keyword evidence="6" id="KW-0539">Nucleus</keyword>
<feature type="non-terminal residue" evidence="9">
    <location>
        <position position="118"/>
    </location>
</feature>
<dbReference type="Gene3D" id="3.30.160.60">
    <property type="entry name" value="Classic Zinc Finger"/>
    <property type="match status" value="2"/>
</dbReference>
<dbReference type="InterPro" id="IPR013087">
    <property type="entry name" value="Znf_C2H2_type"/>
</dbReference>
<evidence type="ECO:0000259" key="8">
    <source>
        <dbReference type="PROSITE" id="PS50157"/>
    </source>
</evidence>
<evidence type="ECO:0000313" key="9">
    <source>
        <dbReference type="EMBL" id="KAJ8929277.1"/>
    </source>
</evidence>
<dbReference type="SUPFAM" id="SSF57667">
    <property type="entry name" value="beta-beta-alpha zinc fingers"/>
    <property type="match status" value="1"/>
</dbReference>
<feature type="domain" description="C2H2-type" evidence="8">
    <location>
        <begin position="67"/>
        <end position="94"/>
    </location>
</feature>
<dbReference type="GO" id="GO:0000978">
    <property type="term" value="F:RNA polymerase II cis-regulatory region sequence-specific DNA binding"/>
    <property type="evidence" value="ECO:0007669"/>
    <property type="project" value="TreeGrafter"/>
</dbReference>
<dbReference type="InterPro" id="IPR036236">
    <property type="entry name" value="Znf_C2H2_sf"/>
</dbReference>
<evidence type="ECO:0000256" key="7">
    <source>
        <dbReference type="PROSITE-ProRule" id="PRU00042"/>
    </source>
</evidence>
<dbReference type="SMART" id="SM00355">
    <property type="entry name" value="ZnF_C2H2"/>
    <property type="match status" value="2"/>
</dbReference>
<comment type="caution">
    <text evidence="9">The sequence shown here is derived from an EMBL/GenBank/DDBJ whole genome shotgun (WGS) entry which is preliminary data.</text>
</comment>
<dbReference type="GO" id="GO:0005634">
    <property type="term" value="C:nucleus"/>
    <property type="evidence" value="ECO:0007669"/>
    <property type="project" value="UniProtKB-SubCell"/>
</dbReference>
<dbReference type="GO" id="GO:0000981">
    <property type="term" value="F:DNA-binding transcription factor activity, RNA polymerase II-specific"/>
    <property type="evidence" value="ECO:0007669"/>
    <property type="project" value="TreeGrafter"/>
</dbReference>
<feature type="domain" description="C2H2-type" evidence="8">
    <location>
        <begin position="95"/>
        <end position="118"/>
    </location>
</feature>
<evidence type="ECO:0000256" key="5">
    <source>
        <dbReference type="ARBA" id="ARBA00022833"/>
    </source>
</evidence>